<gene>
    <name evidence="2" type="ORF">S01H4_27425</name>
</gene>
<feature type="domain" description="Restriction endonuclease type II-like" evidence="1">
    <location>
        <begin position="70"/>
        <end position="158"/>
    </location>
</feature>
<reference evidence="2" key="1">
    <citation type="journal article" date="2014" name="Front. Microbiol.">
        <title>High frequency of phylogenetically diverse reductive dehalogenase-homologous genes in deep subseafloor sedimentary metagenomes.</title>
        <authorList>
            <person name="Kawai M."/>
            <person name="Futagami T."/>
            <person name="Toyoda A."/>
            <person name="Takaki Y."/>
            <person name="Nishi S."/>
            <person name="Hori S."/>
            <person name="Arai W."/>
            <person name="Tsubouchi T."/>
            <person name="Morono Y."/>
            <person name="Uchiyama I."/>
            <person name="Ito T."/>
            <person name="Fujiyama A."/>
            <person name="Inagaki F."/>
            <person name="Takami H."/>
        </authorList>
    </citation>
    <scope>NUCLEOTIDE SEQUENCE</scope>
    <source>
        <strain evidence="2">Expedition CK06-06</strain>
    </source>
</reference>
<dbReference type="Pfam" id="PF18741">
    <property type="entry name" value="MTES_1575"/>
    <property type="match status" value="1"/>
</dbReference>
<name>X1BX63_9ZZZZ</name>
<sequence>KQCGYKYRSKNPSGKKGKRYKHLDRAEIRKCLNCNKEFKAINDFNTNHGIRKQLYCSHRCYLISRRISYFEIFVGEYLENQGLKLNKQFRIKRWCFDFAIKNSNILIEADGHYWHSLSIAKERDVRKNEWCRNNKYELYRIDEFEFRKNKRMACDVVIKRWEDFTGKKAEKIK</sequence>
<feature type="non-terminal residue" evidence="2">
    <location>
        <position position="1"/>
    </location>
</feature>
<comment type="caution">
    <text evidence="2">The sequence shown here is derived from an EMBL/GenBank/DDBJ whole genome shotgun (WGS) entry which is preliminary data.</text>
</comment>
<dbReference type="AlphaFoldDB" id="X1BX63"/>
<accession>X1BX63</accession>
<evidence type="ECO:0000313" key="2">
    <source>
        <dbReference type="EMBL" id="GAG76751.1"/>
    </source>
</evidence>
<dbReference type="InterPro" id="IPR011335">
    <property type="entry name" value="Restrct_endonuc-II-like"/>
</dbReference>
<dbReference type="Gene3D" id="3.40.960.10">
    <property type="entry name" value="VSR Endonuclease"/>
    <property type="match status" value="1"/>
</dbReference>
<dbReference type="InterPro" id="IPR049468">
    <property type="entry name" value="Restrct_endonuc-II-like_dom"/>
</dbReference>
<organism evidence="2">
    <name type="scientific">marine sediment metagenome</name>
    <dbReference type="NCBI Taxonomy" id="412755"/>
    <lineage>
        <taxon>unclassified sequences</taxon>
        <taxon>metagenomes</taxon>
        <taxon>ecological metagenomes</taxon>
    </lineage>
</organism>
<dbReference type="EMBL" id="BART01013403">
    <property type="protein sequence ID" value="GAG76751.1"/>
    <property type="molecule type" value="Genomic_DNA"/>
</dbReference>
<evidence type="ECO:0000259" key="1">
    <source>
        <dbReference type="Pfam" id="PF18741"/>
    </source>
</evidence>
<proteinExistence type="predicted"/>
<protein>
    <recommendedName>
        <fullName evidence="1">Restriction endonuclease type II-like domain-containing protein</fullName>
    </recommendedName>
</protein>
<dbReference type="SUPFAM" id="SSF52980">
    <property type="entry name" value="Restriction endonuclease-like"/>
    <property type="match status" value="1"/>
</dbReference>